<keyword evidence="2" id="KW-1185">Reference proteome</keyword>
<proteinExistence type="predicted"/>
<sequence>MDFIVQPPHTARVGHAIPGSIIVRLRTTNTDPDYAVAESSSLMAVAALIPGNSNAPSDPRVLHTLLAGQRVDTIHPFADDEADGSIASMDMAGPQGVGYMRFPELVVHQAGTYRIRITLLRTADGSAVQVVDSNPIIIQNGGHSASKSYNGRYAVASH</sequence>
<comment type="caution">
    <text evidence="1">The sequence shown here is derived from an EMBL/GenBank/DDBJ whole genome shotgun (WGS) entry which is preliminary data.</text>
</comment>
<accession>A0ABR3RZU9</accession>
<evidence type="ECO:0000313" key="1">
    <source>
        <dbReference type="EMBL" id="KAL1609522.1"/>
    </source>
</evidence>
<dbReference type="EMBL" id="JAKIXB020000003">
    <property type="protein sequence ID" value="KAL1609522.1"/>
    <property type="molecule type" value="Genomic_DNA"/>
</dbReference>
<protein>
    <recommendedName>
        <fullName evidence="3">Velvet domain-containing protein</fullName>
    </recommendedName>
</protein>
<name>A0ABR3RZU9_9PLEO</name>
<dbReference type="Gene3D" id="2.60.40.3960">
    <property type="entry name" value="Velvet domain"/>
    <property type="match status" value="1"/>
</dbReference>
<gene>
    <name evidence="1" type="ORF">SLS59_001028</name>
</gene>
<evidence type="ECO:0000313" key="2">
    <source>
        <dbReference type="Proteomes" id="UP001521222"/>
    </source>
</evidence>
<dbReference type="Proteomes" id="UP001521222">
    <property type="component" value="Unassembled WGS sequence"/>
</dbReference>
<reference evidence="1 2" key="1">
    <citation type="submission" date="2024-02" db="EMBL/GenBank/DDBJ databases">
        <title>De novo assembly and annotation of 12 fungi associated with fruit tree decline syndrome in Ontario, Canada.</title>
        <authorList>
            <person name="Sulman M."/>
            <person name="Ellouze W."/>
            <person name="Ilyukhin E."/>
        </authorList>
    </citation>
    <scope>NUCLEOTIDE SEQUENCE [LARGE SCALE GENOMIC DNA]</scope>
    <source>
        <strain evidence="1 2">M97-236</strain>
    </source>
</reference>
<evidence type="ECO:0008006" key="3">
    <source>
        <dbReference type="Google" id="ProtNLM"/>
    </source>
</evidence>
<dbReference type="InterPro" id="IPR038491">
    <property type="entry name" value="Velvet_dom_sf"/>
</dbReference>
<organism evidence="1 2">
    <name type="scientific">Nothophoma quercina</name>
    <dbReference type="NCBI Taxonomy" id="749835"/>
    <lineage>
        <taxon>Eukaryota</taxon>
        <taxon>Fungi</taxon>
        <taxon>Dikarya</taxon>
        <taxon>Ascomycota</taxon>
        <taxon>Pezizomycotina</taxon>
        <taxon>Dothideomycetes</taxon>
        <taxon>Pleosporomycetidae</taxon>
        <taxon>Pleosporales</taxon>
        <taxon>Pleosporineae</taxon>
        <taxon>Didymellaceae</taxon>
        <taxon>Nothophoma</taxon>
    </lineage>
</organism>